<dbReference type="Proteomes" id="UP000625210">
    <property type="component" value="Unassembled WGS sequence"/>
</dbReference>
<evidence type="ECO:0000259" key="1">
    <source>
        <dbReference type="Pfam" id="PF26347"/>
    </source>
</evidence>
<organism evidence="2 3">
    <name type="scientific">Marinithermofilum abyssi</name>
    <dbReference type="NCBI Taxonomy" id="1571185"/>
    <lineage>
        <taxon>Bacteria</taxon>
        <taxon>Bacillati</taxon>
        <taxon>Bacillota</taxon>
        <taxon>Bacilli</taxon>
        <taxon>Bacillales</taxon>
        <taxon>Thermoactinomycetaceae</taxon>
        <taxon>Marinithermofilum</taxon>
    </lineage>
</organism>
<dbReference type="Pfam" id="PF26347">
    <property type="entry name" value="YtrI_sporulation"/>
    <property type="match status" value="1"/>
</dbReference>
<reference evidence="2" key="1">
    <citation type="journal article" date="2014" name="Int. J. Syst. Evol. Microbiol.">
        <title>Complete genome sequence of Corynebacterium casei LMG S-19264T (=DSM 44701T), isolated from a smear-ripened cheese.</title>
        <authorList>
            <consortium name="US DOE Joint Genome Institute (JGI-PGF)"/>
            <person name="Walter F."/>
            <person name="Albersmeier A."/>
            <person name="Kalinowski J."/>
            <person name="Ruckert C."/>
        </authorList>
    </citation>
    <scope>NUCLEOTIDE SEQUENCE</scope>
    <source>
        <strain evidence="2">CGMCC 1.15179</strain>
    </source>
</reference>
<protein>
    <recommendedName>
        <fullName evidence="1">Sporulation membrane protein YtrI C-terminal domain-containing protein</fullName>
    </recommendedName>
</protein>
<keyword evidence="3" id="KW-1185">Reference proteome</keyword>
<sequence>MNGSRLRLLVSFILGILCGAVWMTLLYGQTLDGLYLERDAIYYANNQKLKEIQLLQQELNKYAEQDAHRRETSSKIQKIAVEVESSEKFGQELIKEKVEEIVEPFRGKSVEWVSNNPDVLDTLFKERTIRLSEQNRPVELKIELKYLAFIDNTLKIWVKAREISEKGVTVGRKRFAIPLVSLYYYTR</sequence>
<comment type="caution">
    <text evidence="2">The sequence shown here is derived from an EMBL/GenBank/DDBJ whole genome shotgun (WGS) entry which is preliminary data.</text>
</comment>
<feature type="domain" description="Sporulation membrane protein YtrI C-terminal" evidence="1">
    <location>
        <begin position="78"/>
        <end position="160"/>
    </location>
</feature>
<dbReference type="EMBL" id="BMHQ01000006">
    <property type="protein sequence ID" value="GGE17300.1"/>
    <property type="molecule type" value="Genomic_DNA"/>
</dbReference>
<proteinExistence type="predicted"/>
<evidence type="ECO:0000313" key="2">
    <source>
        <dbReference type="EMBL" id="GGE17300.1"/>
    </source>
</evidence>
<reference evidence="2" key="2">
    <citation type="submission" date="2020-09" db="EMBL/GenBank/DDBJ databases">
        <authorList>
            <person name="Sun Q."/>
            <person name="Zhou Y."/>
        </authorList>
    </citation>
    <scope>NUCLEOTIDE SEQUENCE</scope>
    <source>
        <strain evidence="2">CGMCC 1.15179</strain>
    </source>
</reference>
<dbReference type="InterPro" id="IPR058620">
    <property type="entry name" value="YtrI_C"/>
</dbReference>
<evidence type="ECO:0000313" key="3">
    <source>
        <dbReference type="Proteomes" id="UP000625210"/>
    </source>
</evidence>
<dbReference type="AlphaFoldDB" id="A0A8J2VCV9"/>
<gene>
    <name evidence="2" type="ORF">GCM10011571_18720</name>
</gene>
<name>A0A8J2VCV9_9BACL</name>
<accession>A0A8J2VCV9</accession>